<keyword evidence="2" id="KW-1185">Reference proteome</keyword>
<reference evidence="1" key="1">
    <citation type="journal article" date="2020" name="Stud. Mycol.">
        <title>101 Dothideomycetes genomes: a test case for predicting lifestyles and emergence of pathogens.</title>
        <authorList>
            <person name="Haridas S."/>
            <person name="Albert R."/>
            <person name="Binder M."/>
            <person name="Bloem J."/>
            <person name="Labutti K."/>
            <person name="Salamov A."/>
            <person name="Andreopoulos B."/>
            <person name="Baker S."/>
            <person name="Barry K."/>
            <person name="Bills G."/>
            <person name="Bluhm B."/>
            <person name="Cannon C."/>
            <person name="Castanera R."/>
            <person name="Culley D."/>
            <person name="Daum C."/>
            <person name="Ezra D."/>
            <person name="Gonzalez J."/>
            <person name="Henrissat B."/>
            <person name="Kuo A."/>
            <person name="Liang C."/>
            <person name="Lipzen A."/>
            <person name="Lutzoni F."/>
            <person name="Magnuson J."/>
            <person name="Mondo S."/>
            <person name="Nolan M."/>
            <person name="Ohm R."/>
            <person name="Pangilinan J."/>
            <person name="Park H.-J."/>
            <person name="Ramirez L."/>
            <person name="Alfaro M."/>
            <person name="Sun H."/>
            <person name="Tritt A."/>
            <person name="Yoshinaga Y."/>
            <person name="Zwiers L.-H."/>
            <person name="Turgeon B."/>
            <person name="Goodwin S."/>
            <person name="Spatafora J."/>
            <person name="Crous P."/>
            <person name="Grigoriev I."/>
        </authorList>
    </citation>
    <scope>NUCLEOTIDE SEQUENCE</scope>
    <source>
        <strain evidence="1">CBS 110217</strain>
    </source>
</reference>
<proteinExistence type="predicted"/>
<evidence type="ECO:0000313" key="2">
    <source>
        <dbReference type="Proteomes" id="UP000799777"/>
    </source>
</evidence>
<feature type="non-terminal residue" evidence="1">
    <location>
        <position position="66"/>
    </location>
</feature>
<accession>A0A9P4GV34</accession>
<comment type="caution">
    <text evidence="1">The sequence shown here is derived from an EMBL/GenBank/DDBJ whole genome shotgun (WGS) entry which is preliminary data.</text>
</comment>
<feature type="non-terminal residue" evidence="1">
    <location>
        <position position="1"/>
    </location>
</feature>
<sequence length="66" mass="7621">QWRFIHAVRDLGDKAWAQAQFLAIEQGEANKLWLTPTLQELISRYRRTAPTSTAQNTTKTLRSFTS</sequence>
<name>A0A9P4GV34_9PLEO</name>
<protein>
    <submittedName>
        <fullName evidence="1">Uncharacterized protein</fullName>
    </submittedName>
</protein>
<gene>
    <name evidence="1" type="ORF">EK21DRAFT_15110</name>
</gene>
<organism evidence="1 2">
    <name type="scientific">Setomelanomma holmii</name>
    <dbReference type="NCBI Taxonomy" id="210430"/>
    <lineage>
        <taxon>Eukaryota</taxon>
        <taxon>Fungi</taxon>
        <taxon>Dikarya</taxon>
        <taxon>Ascomycota</taxon>
        <taxon>Pezizomycotina</taxon>
        <taxon>Dothideomycetes</taxon>
        <taxon>Pleosporomycetidae</taxon>
        <taxon>Pleosporales</taxon>
        <taxon>Pleosporineae</taxon>
        <taxon>Phaeosphaeriaceae</taxon>
        <taxon>Setomelanomma</taxon>
    </lineage>
</organism>
<dbReference type="AlphaFoldDB" id="A0A9P4GV34"/>
<evidence type="ECO:0000313" key="1">
    <source>
        <dbReference type="EMBL" id="KAF2022557.1"/>
    </source>
</evidence>
<dbReference type="Proteomes" id="UP000799777">
    <property type="component" value="Unassembled WGS sequence"/>
</dbReference>
<dbReference type="OrthoDB" id="3750320at2759"/>
<dbReference type="EMBL" id="ML978542">
    <property type="protein sequence ID" value="KAF2022557.1"/>
    <property type="molecule type" value="Genomic_DNA"/>
</dbReference>